<protein>
    <submittedName>
        <fullName evidence="2">Type 1 glutamine amidotransferase</fullName>
        <ecNumber evidence="2">3.4.-.-</ecNumber>
    </submittedName>
</protein>
<sequence>MSEPALILQHGDWGPPGLLADWLRQRAIPFEIHRTWLGRPWPAVEGRAFVASLGSPHSPLDAEREPEVAQELELLRDCVVRDVPVLGLCFGGQMLATALGGTVEQADRPEVGWHEVTSADAEQIPAGPWLQWHYCRFTTPPHATALASSASGPQAFRHGRHLGVQFHPESTIEIVRDWAVTDQERLDRLGLGDGEALLDAGNGHAAAAVSAAFQLFDAFWERAR</sequence>
<proteinExistence type="predicted"/>
<dbReference type="RefSeq" id="WP_318599977.1">
    <property type="nucleotide sequence ID" value="NZ_JAWSTH010000091.1"/>
</dbReference>
<accession>A0ABU4HW13</accession>
<dbReference type="SUPFAM" id="SSF52317">
    <property type="entry name" value="Class I glutamine amidotransferase-like"/>
    <property type="match status" value="1"/>
</dbReference>
<dbReference type="EMBL" id="JAWSTH010000091">
    <property type="protein sequence ID" value="MDW5597512.1"/>
    <property type="molecule type" value="Genomic_DNA"/>
</dbReference>
<keyword evidence="2" id="KW-0378">Hydrolase</keyword>
<dbReference type="GO" id="GO:0016787">
    <property type="term" value="F:hydrolase activity"/>
    <property type="evidence" value="ECO:0007669"/>
    <property type="project" value="UniProtKB-KW"/>
</dbReference>
<dbReference type="Gene3D" id="3.40.50.880">
    <property type="match status" value="1"/>
</dbReference>
<dbReference type="Proteomes" id="UP001284601">
    <property type="component" value="Unassembled WGS sequence"/>
</dbReference>
<name>A0ABU4HW13_9ACTN</name>
<comment type="caution">
    <text evidence="2">The sequence shown here is derived from an EMBL/GenBank/DDBJ whole genome shotgun (WGS) entry which is preliminary data.</text>
</comment>
<evidence type="ECO:0000313" key="2">
    <source>
        <dbReference type="EMBL" id="MDW5597512.1"/>
    </source>
</evidence>
<keyword evidence="3" id="KW-1185">Reference proteome</keyword>
<dbReference type="Pfam" id="PF00117">
    <property type="entry name" value="GATase"/>
    <property type="match status" value="1"/>
</dbReference>
<dbReference type="InterPro" id="IPR029062">
    <property type="entry name" value="Class_I_gatase-like"/>
</dbReference>
<dbReference type="EC" id="3.4.-.-" evidence="2"/>
<organism evidence="2 3">
    <name type="scientific">Conexibacter stalactiti</name>
    <dbReference type="NCBI Taxonomy" id="1940611"/>
    <lineage>
        <taxon>Bacteria</taxon>
        <taxon>Bacillati</taxon>
        <taxon>Actinomycetota</taxon>
        <taxon>Thermoleophilia</taxon>
        <taxon>Solirubrobacterales</taxon>
        <taxon>Conexibacteraceae</taxon>
        <taxon>Conexibacter</taxon>
    </lineage>
</organism>
<dbReference type="PROSITE" id="PS51273">
    <property type="entry name" value="GATASE_TYPE_1"/>
    <property type="match status" value="1"/>
</dbReference>
<dbReference type="CDD" id="cd01741">
    <property type="entry name" value="GATase1_1"/>
    <property type="match status" value="1"/>
</dbReference>
<feature type="domain" description="Glutamine amidotransferase" evidence="1">
    <location>
        <begin position="65"/>
        <end position="172"/>
    </location>
</feature>
<dbReference type="PANTHER" id="PTHR42695">
    <property type="entry name" value="GLUTAMINE AMIDOTRANSFERASE YLR126C-RELATED"/>
    <property type="match status" value="1"/>
</dbReference>
<evidence type="ECO:0000313" key="3">
    <source>
        <dbReference type="Proteomes" id="UP001284601"/>
    </source>
</evidence>
<dbReference type="PANTHER" id="PTHR42695:SF5">
    <property type="entry name" value="GLUTAMINE AMIDOTRANSFERASE YLR126C-RELATED"/>
    <property type="match status" value="1"/>
</dbReference>
<gene>
    <name evidence="2" type="ORF">R7226_24395</name>
</gene>
<reference evidence="3" key="1">
    <citation type="submission" date="2023-07" db="EMBL/GenBank/DDBJ databases">
        <title>Conexibacter stalactiti sp. nov., isolated from stalactites in a lava cave and emended description of the genus Conexibacter.</title>
        <authorList>
            <person name="Lee S.D."/>
        </authorList>
    </citation>
    <scope>NUCLEOTIDE SEQUENCE [LARGE SCALE GENOMIC DNA]</scope>
    <source>
        <strain evidence="3">KCTC 39840</strain>
    </source>
</reference>
<keyword evidence="2" id="KW-0315">Glutamine amidotransferase</keyword>
<dbReference type="InterPro" id="IPR017926">
    <property type="entry name" value="GATASE"/>
</dbReference>
<evidence type="ECO:0000259" key="1">
    <source>
        <dbReference type="Pfam" id="PF00117"/>
    </source>
</evidence>
<dbReference type="InterPro" id="IPR044992">
    <property type="entry name" value="ChyE-like"/>
</dbReference>